<accession>A0A9K3DB89</accession>
<organism evidence="1 2">
    <name type="scientific">Kipferlia bialata</name>
    <dbReference type="NCBI Taxonomy" id="797122"/>
    <lineage>
        <taxon>Eukaryota</taxon>
        <taxon>Metamonada</taxon>
        <taxon>Carpediemonas-like organisms</taxon>
        <taxon>Kipferlia</taxon>
    </lineage>
</organism>
<dbReference type="Proteomes" id="UP000265618">
    <property type="component" value="Unassembled WGS sequence"/>
</dbReference>
<keyword evidence="2" id="KW-1185">Reference proteome</keyword>
<evidence type="ECO:0000313" key="1">
    <source>
        <dbReference type="EMBL" id="GIQ92326.1"/>
    </source>
</evidence>
<proteinExistence type="predicted"/>
<comment type="caution">
    <text evidence="1">The sequence shown here is derived from an EMBL/GenBank/DDBJ whole genome shotgun (WGS) entry which is preliminary data.</text>
</comment>
<name>A0A9K3DB89_9EUKA</name>
<gene>
    <name evidence="1" type="ORF">KIPB_016027</name>
</gene>
<sequence>FPVLVEREYARLTVTILALNKTKWGQVYYYGWLGLMQYGYWHQAHGEATVGADLWRDLLPHGVIPALVSLMELVEDNISPASAALAVSVLYRMWSSNGSARFVSKLRDSQLESLRFFLEEYQEVIEDFNGPVPERLRLLYSVKAAIRQRA</sequence>
<feature type="non-terminal residue" evidence="1">
    <location>
        <position position="1"/>
    </location>
</feature>
<protein>
    <submittedName>
        <fullName evidence="1">Uncharacterized protein</fullName>
    </submittedName>
</protein>
<evidence type="ECO:0000313" key="2">
    <source>
        <dbReference type="Proteomes" id="UP000265618"/>
    </source>
</evidence>
<dbReference type="AlphaFoldDB" id="A0A9K3DB89"/>
<reference evidence="1 2" key="1">
    <citation type="journal article" date="2018" name="PLoS ONE">
        <title>The draft genome of Kipferlia bialata reveals reductive genome evolution in fornicate parasites.</title>
        <authorList>
            <person name="Tanifuji G."/>
            <person name="Takabayashi S."/>
            <person name="Kume K."/>
            <person name="Takagi M."/>
            <person name="Nakayama T."/>
            <person name="Kamikawa R."/>
            <person name="Inagaki Y."/>
            <person name="Hashimoto T."/>
        </authorList>
    </citation>
    <scope>NUCLEOTIDE SEQUENCE [LARGE SCALE GENOMIC DNA]</scope>
    <source>
        <strain evidence="1">NY0173</strain>
    </source>
</reference>
<dbReference type="EMBL" id="BDIP01009442">
    <property type="protein sequence ID" value="GIQ92326.1"/>
    <property type="molecule type" value="Genomic_DNA"/>
</dbReference>